<reference evidence="2 3" key="1">
    <citation type="submission" date="2017-11" db="EMBL/GenBank/DDBJ databases">
        <title>Complete genome of a free-living desiccation-tolerant cyanobacterium and its photosynthetic adaptation to extreme terrestrial habitat.</title>
        <authorList>
            <person name="Shang J."/>
        </authorList>
    </citation>
    <scope>NUCLEOTIDE SEQUENCE [LARGE SCALE GENOMIC DNA]</scope>
    <source>
        <strain evidence="2 3">CCNUN1</strain>
    </source>
</reference>
<sequence length="44" mass="4678">MLPNNPGKLCLGIRATLNQEAKDKSNEKMDLADAVDADGSYRGG</sequence>
<proteinExistence type="predicted"/>
<gene>
    <name evidence="2" type="ORF">COO91_06075</name>
</gene>
<name>A0A2K8SZA4_9NOSO</name>
<dbReference type="Proteomes" id="UP000232003">
    <property type="component" value="Chromosome"/>
</dbReference>
<evidence type="ECO:0000313" key="2">
    <source>
        <dbReference type="EMBL" id="AUB40075.1"/>
    </source>
</evidence>
<evidence type="ECO:0000256" key="1">
    <source>
        <dbReference type="SAM" id="MobiDB-lite"/>
    </source>
</evidence>
<accession>A0A2K8SZA4</accession>
<feature type="region of interest" description="Disordered" evidence="1">
    <location>
        <begin position="21"/>
        <end position="44"/>
    </location>
</feature>
<evidence type="ECO:0000313" key="3">
    <source>
        <dbReference type="Proteomes" id="UP000232003"/>
    </source>
</evidence>
<protein>
    <submittedName>
        <fullName evidence="2">Uncharacterized protein</fullName>
    </submittedName>
</protein>
<dbReference type="AlphaFoldDB" id="A0A2K8SZA4"/>
<dbReference type="EMBL" id="CP024785">
    <property type="protein sequence ID" value="AUB40075.1"/>
    <property type="molecule type" value="Genomic_DNA"/>
</dbReference>
<keyword evidence="3" id="KW-1185">Reference proteome</keyword>
<organism evidence="2 3">
    <name type="scientific">Nostoc flagelliforme CCNUN1</name>
    <dbReference type="NCBI Taxonomy" id="2038116"/>
    <lineage>
        <taxon>Bacteria</taxon>
        <taxon>Bacillati</taxon>
        <taxon>Cyanobacteriota</taxon>
        <taxon>Cyanophyceae</taxon>
        <taxon>Nostocales</taxon>
        <taxon>Nostocaceae</taxon>
        <taxon>Nostoc</taxon>
    </lineage>
</organism>
<dbReference type="KEGG" id="nfl:COO91_06075"/>
<feature type="compositionally biased region" description="Basic and acidic residues" evidence="1">
    <location>
        <begin position="21"/>
        <end position="31"/>
    </location>
</feature>